<gene>
    <name evidence="2" type="ORF">HMPREF9246_1228</name>
</gene>
<comment type="caution">
    <text evidence="2">The sequence shown here is derived from an EMBL/GenBank/DDBJ whole genome shotgun (WGS) entry which is preliminary data.</text>
</comment>
<dbReference type="RefSeq" id="WP_004817984.1">
    <property type="nucleotide sequence ID" value="NZ_AEXN01000032.1"/>
</dbReference>
<dbReference type="AlphaFoldDB" id="F0H1M4"/>
<feature type="coiled-coil region" evidence="1">
    <location>
        <begin position="392"/>
        <end position="426"/>
    </location>
</feature>
<evidence type="ECO:0000313" key="2">
    <source>
        <dbReference type="EMBL" id="EGC83639.1"/>
    </source>
</evidence>
<name>F0H1M4_9FIRM</name>
<accession>F0H1M4</accession>
<evidence type="ECO:0000256" key="1">
    <source>
        <dbReference type="SAM" id="Coils"/>
    </source>
</evidence>
<keyword evidence="1" id="KW-0175">Coiled coil</keyword>
<dbReference type="Proteomes" id="UP000005277">
    <property type="component" value="Unassembled WGS sequence"/>
</dbReference>
<sequence>MAQNKYRKYEFEGTFKCGHEGTVTQGGYTREYAEDSADYIFEHEECPECIKKKKELEHKEMAEKAKKDANKLGFPELTGTPKQIQWAESIRKDFYEQFNKFMDELDVYDVLEILERRGERAFVLIPNNRNKLEEFIKSNDIYDLEDEKKLFDEIYDEFKKNIATVTMNFLEDIEYSFIYINNRDIIKSFYSFANYLILHMDEKYLRTRDEKVEDEVIEELQEEIKEEQLVVPENYNDQICEIEVREDEINLSTPKDEEIIDFVKSKLYTWDYKNKTWHKYIDTTNNKNDVVAELGNYLLNLGYGVRFNGVGIEVQNMAVKGEFEKENPRKIYISKDRKILRIYWSWEERGFYEEAKRISGAVWSRKNGCMEIPIKSYKQILDFAEINDFIFSSKAMEIIKAYEKLLEDKKQEITKVEKDKKKIEKMLEDFDPDLLKELTDD</sequence>
<protein>
    <submittedName>
        <fullName evidence="2">Conserved domain protein</fullName>
    </submittedName>
</protein>
<proteinExistence type="predicted"/>
<dbReference type="EMBL" id="AEXN01000032">
    <property type="protein sequence ID" value="EGC83639.1"/>
    <property type="molecule type" value="Genomic_DNA"/>
</dbReference>
<organism evidence="2 3">
    <name type="scientific">Anaerococcus hydrogenalis ACS-025-V-Sch4</name>
    <dbReference type="NCBI Taxonomy" id="879306"/>
    <lineage>
        <taxon>Bacteria</taxon>
        <taxon>Bacillati</taxon>
        <taxon>Bacillota</taxon>
        <taxon>Tissierellia</taxon>
        <taxon>Tissierellales</taxon>
        <taxon>Peptoniphilaceae</taxon>
        <taxon>Anaerococcus</taxon>
    </lineage>
</organism>
<dbReference type="OrthoDB" id="2667318at2"/>
<evidence type="ECO:0000313" key="3">
    <source>
        <dbReference type="Proteomes" id="UP000005277"/>
    </source>
</evidence>
<reference evidence="2 3" key="1">
    <citation type="submission" date="2011-01" db="EMBL/GenBank/DDBJ databases">
        <authorList>
            <person name="Durkin A.S."/>
            <person name="Madupu R."/>
            <person name="Torralba M."/>
            <person name="Gillis M."/>
            <person name="Methe B."/>
            <person name="Sutton G."/>
            <person name="Nelson K.E."/>
        </authorList>
    </citation>
    <scope>NUCLEOTIDE SEQUENCE [LARGE SCALE GENOMIC DNA]</scope>
    <source>
        <strain evidence="2 3">ACS-025-V-Sch4</strain>
    </source>
</reference>
<keyword evidence="3" id="KW-1185">Reference proteome</keyword>